<gene>
    <name evidence="2" type="ORF">BC349_12280</name>
</gene>
<dbReference type="InterPro" id="IPR014710">
    <property type="entry name" value="RmlC-like_jellyroll"/>
</dbReference>
<evidence type="ECO:0000313" key="3">
    <source>
        <dbReference type="Proteomes" id="UP000765802"/>
    </source>
</evidence>
<dbReference type="SUPFAM" id="SSF51206">
    <property type="entry name" value="cAMP-binding domain-like"/>
    <property type="match status" value="1"/>
</dbReference>
<dbReference type="Pfam" id="PF00027">
    <property type="entry name" value="cNMP_binding"/>
    <property type="match status" value="1"/>
</dbReference>
<dbReference type="EMBL" id="MBUA01000023">
    <property type="protein sequence ID" value="MBC6491830.1"/>
    <property type="molecule type" value="Genomic_DNA"/>
</dbReference>
<dbReference type="RefSeq" id="WP_379802291.1">
    <property type="nucleotide sequence ID" value="NZ_JBHULF010000007.1"/>
</dbReference>
<keyword evidence="3" id="KW-1185">Reference proteome</keyword>
<dbReference type="CDD" id="cd00038">
    <property type="entry name" value="CAP_ED"/>
    <property type="match status" value="1"/>
</dbReference>
<protein>
    <recommendedName>
        <fullName evidence="1">Cyclic nucleotide-binding domain-containing protein</fullName>
    </recommendedName>
</protein>
<dbReference type="PROSITE" id="PS50042">
    <property type="entry name" value="CNMP_BINDING_3"/>
    <property type="match status" value="1"/>
</dbReference>
<reference evidence="2 3" key="1">
    <citation type="submission" date="2016-07" db="EMBL/GenBank/DDBJ databases">
        <title>Genome analysis of Flavihumibacter stibioxidans YS-17.</title>
        <authorList>
            <person name="Shi K."/>
            <person name="Han Y."/>
            <person name="Wang G."/>
        </authorList>
    </citation>
    <scope>NUCLEOTIDE SEQUENCE [LARGE SCALE GENOMIC DNA]</scope>
    <source>
        <strain evidence="2 3">YS-17</strain>
    </source>
</reference>
<feature type="domain" description="Cyclic nucleotide-binding" evidence="1">
    <location>
        <begin position="12"/>
        <end position="115"/>
    </location>
</feature>
<organism evidence="2 3">
    <name type="scientific">Flavihumibacter stibioxidans</name>
    <dbReference type="NCBI Taxonomy" id="1834163"/>
    <lineage>
        <taxon>Bacteria</taxon>
        <taxon>Pseudomonadati</taxon>
        <taxon>Bacteroidota</taxon>
        <taxon>Chitinophagia</taxon>
        <taxon>Chitinophagales</taxon>
        <taxon>Chitinophagaceae</taxon>
        <taxon>Flavihumibacter</taxon>
    </lineage>
</organism>
<accession>A0ABR7MAT1</accession>
<dbReference type="Gene3D" id="2.60.120.10">
    <property type="entry name" value="Jelly Rolls"/>
    <property type="match status" value="1"/>
</dbReference>
<dbReference type="InterPro" id="IPR000595">
    <property type="entry name" value="cNMP-bd_dom"/>
</dbReference>
<sequence length="194" mass="22298">MEPNSLIQHIEKLVTLTEEAKAELLSLVQVKKLRKKDVLIYEGDISYYSNFVDTGLLRLFAVDKTGVEHVIQFAPPGWWVGDMGSILKQQAGRLYIDALENSTVFQLRWSSMQELYTKHPIFETYFRVLAENSLAAYQSRLLNHLSMPARDRYAAFCQLYPSLIDQLPQKQIASYIGVTPEFFSKMMSQPALKK</sequence>
<dbReference type="InterPro" id="IPR018490">
    <property type="entry name" value="cNMP-bd_dom_sf"/>
</dbReference>
<name>A0ABR7MAT1_9BACT</name>
<proteinExistence type="predicted"/>
<evidence type="ECO:0000259" key="1">
    <source>
        <dbReference type="PROSITE" id="PS50042"/>
    </source>
</evidence>
<evidence type="ECO:0000313" key="2">
    <source>
        <dbReference type="EMBL" id="MBC6491830.1"/>
    </source>
</evidence>
<dbReference type="Proteomes" id="UP000765802">
    <property type="component" value="Unassembled WGS sequence"/>
</dbReference>
<comment type="caution">
    <text evidence="2">The sequence shown here is derived from an EMBL/GenBank/DDBJ whole genome shotgun (WGS) entry which is preliminary data.</text>
</comment>